<evidence type="ECO:0000313" key="3">
    <source>
        <dbReference type="EMBL" id="CAD7399758.1"/>
    </source>
</evidence>
<feature type="region of interest" description="Disordered" evidence="2">
    <location>
        <begin position="397"/>
        <end position="427"/>
    </location>
</feature>
<proteinExistence type="predicted"/>
<accession>A0A7R9GXC9</accession>
<organism evidence="3">
    <name type="scientific">Timema cristinae</name>
    <name type="common">Walking stick</name>
    <dbReference type="NCBI Taxonomy" id="61476"/>
    <lineage>
        <taxon>Eukaryota</taxon>
        <taxon>Metazoa</taxon>
        <taxon>Ecdysozoa</taxon>
        <taxon>Arthropoda</taxon>
        <taxon>Hexapoda</taxon>
        <taxon>Insecta</taxon>
        <taxon>Pterygota</taxon>
        <taxon>Neoptera</taxon>
        <taxon>Polyneoptera</taxon>
        <taxon>Phasmatodea</taxon>
        <taxon>Timematodea</taxon>
        <taxon>Timematoidea</taxon>
        <taxon>Timematidae</taxon>
        <taxon>Timema</taxon>
    </lineage>
</organism>
<dbReference type="AlphaFoldDB" id="A0A7R9GXC9"/>
<dbReference type="SUPFAM" id="SSF48371">
    <property type="entry name" value="ARM repeat"/>
    <property type="match status" value="1"/>
</dbReference>
<dbReference type="PANTHER" id="PTHR15434:SF2">
    <property type="entry name" value="HEAT SHOCK FACTOR 2-BINDING PROTEIN"/>
    <property type="match status" value="1"/>
</dbReference>
<feature type="compositionally biased region" description="Polar residues" evidence="2">
    <location>
        <begin position="416"/>
        <end position="427"/>
    </location>
</feature>
<dbReference type="EMBL" id="OC317922">
    <property type="protein sequence ID" value="CAD7399758.1"/>
    <property type="molecule type" value="Genomic_DNA"/>
</dbReference>
<sequence length="427" mass="48065">MRSLPANPGTTLMRRSMTLRLKATCVGHEKVCNVLEPTVRDLYELLSAFANPPICLELEQDLLRLQRETRVLTENIEFMIGTQHDTTQAMANMHAKAEELKTKYRKLQTEWDSQQEHMGKMQAELFQLRTQMQQQSQFCASLGAVMGNLLWKSSRLPSVVDLILSGVSQTCYKAHALWGQSGMLQGTCSLGSVRHVTRHMLSRNKVVEFLSIMNGSLVSFLETYRTNMPASSADESQFIMSLCGVVTNMAASPAGRQFLATNEKGKELVAQIIKILPSIPMPSGKCLKRLLLMTVYNVSINQCGLSFLQEQKELSEALSHGLRNDTSEELKLMCLRVLQSLTYEMEDLGVLRDLERILPLPLIEDMTVLGDPEMKTVAKDILGNLDRARMNLVPNSSRETEDGYRYHSRPMGSNRAPLTSRTSRNIY</sequence>
<dbReference type="GO" id="GO:0005829">
    <property type="term" value="C:cytosol"/>
    <property type="evidence" value="ECO:0007669"/>
    <property type="project" value="TreeGrafter"/>
</dbReference>
<dbReference type="InterPro" id="IPR016024">
    <property type="entry name" value="ARM-type_fold"/>
</dbReference>
<dbReference type="PANTHER" id="PTHR15434">
    <property type="entry name" value="HEAT SHOCK FACTOR 2-BINDING PROTEIN"/>
    <property type="match status" value="1"/>
</dbReference>
<evidence type="ECO:0000256" key="1">
    <source>
        <dbReference type="SAM" id="Coils"/>
    </source>
</evidence>
<evidence type="ECO:0000256" key="2">
    <source>
        <dbReference type="SAM" id="MobiDB-lite"/>
    </source>
</evidence>
<feature type="coiled-coil region" evidence="1">
    <location>
        <begin position="55"/>
        <end position="117"/>
    </location>
</feature>
<gene>
    <name evidence="3" type="ORF">TCEB3V08_LOCUS5174</name>
</gene>
<reference evidence="3" key="1">
    <citation type="submission" date="2020-11" db="EMBL/GenBank/DDBJ databases">
        <authorList>
            <person name="Tran Van P."/>
        </authorList>
    </citation>
    <scope>NUCLEOTIDE SEQUENCE</scope>
</reference>
<dbReference type="InterPro" id="IPR039584">
    <property type="entry name" value="HSF2BP"/>
</dbReference>
<name>A0A7R9GXC9_TIMCR</name>
<evidence type="ECO:0008006" key="4">
    <source>
        <dbReference type="Google" id="ProtNLM"/>
    </source>
</evidence>
<keyword evidence="1" id="KW-0175">Coiled coil</keyword>
<protein>
    <recommendedName>
        <fullName evidence="4">Heat shock factor 2-binding protein</fullName>
    </recommendedName>
</protein>